<feature type="transmembrane region" description="Helical" evidence="1">
    <location>
        <begin position="79"/>
        <end position="102"/>
    </location>
</feature>
<dbReference type="Pfam" id="PF12730">
    <property type="entry name" value="ABC2_membrane_4"/>
    <property type="match status" value="1"/>
</dbReference>
<feature type="transmembrane region" description="Helical" evidence="1">
    <location>
        <begin position="166"/>
        <end position="190"/>
    </location>
</feature>
<evidence type="ECO:0000313" key="2">
    <source>
        <dbReference type="EMBL" id="SDM18676.1"/>
    </source>
</evidence>
<dbReference type="RefSeq" id="WP_093653375.1">
    <property type="nucleotide sequence ID" value="NZ_FNHI01000005.1"/>
</dbReference>
<sequence>MTTPYQQPGAAMGAYTSPIPVRAAHLGDALASEWTKIRSVRSTMWTLGVMILLMLVVGLGIAALVAAADANGEMGNEPVLGLGVFGALIGCICVITLGSLTVTSEFGTGMIRTTLTACPSRSRVLTAKSLVFFGLAFVTTLVTTAFVALCQVAILDGREPATEEWLLSTVGSSLFIALLGLASLGMGAVIRHSAGTITVMLGIMLMPLVAGFFMLGSAALSDVSEFLLGYSIPAQLIGVYGEAAGSGPAGWASVLVMLGVAGVSLGSAFVVINRRDV</sequence>
<dbReference type="EMBL" id="FNHI01000005">
    <property type="protein sequence ID" value="SDM18676.1"/>
    <property type="molecule type" value="Genomic_DNA"/>
</dbReference>
<organism evidence="2 3">
    <name type="scientific">Streptomyces wuyuanensis</name>
    <dbReference type="NCBI Taxonomy" id="1196353"/>
    <lineage>
        <taxon>Bacteria</taxon>
        <taxon>Bacillati</taxon>
        <taxon>Actinomycetota</taxon>
        <taxon>Actinomycetes</taxon>
        <taxon>Kitasatosporales</taxon>
        <taxon>Streptomycetaceae</taxon>
        <taxon>Streptomyces</taxon>
    </lineage>
</organism>
<evidence type="ECO:0000256" key="1">
    <source>
        <dbReference type="SAM" id="Phobius"/>
    </source>
</evidence>
<accession>A0A1G9R5U4</accession>
<feature type="transmembrane region" description="Helical" evidence="1">
    <location>
        <begin position="44"/>
        <end position="67"/>
    </location>
</feature>
<dbReference type="Proteomes" id="UP000199063">
    <property type="component" value="Unassembled WGS sequence"/>
</dbReference>
<feature type="transmembrane region" description="Helical" evidence="1">
    <location>
        <begin position="249"/>
        <end position="272"/>
    </location>
</feature>
<name>A0A1G9R5U4_9ACTN</name>
<protein>
    <recommendedName>
        <fullName evidence="4">ABC-type transport system involved in multi-copper enzyme maturation, permease component</fullName>
    </recommendedName>
</protein>
<gene>
    <name evidence="2" type="ORF">SAMN05444921_10510</name>
</gene>
<evidence type="ECO:0000313" key="3">
    <source>
        <dbReference type="Proteomes" id="UP000199063"/>
    </source>
</evidence>
<proteinExistence type="predicted"/>
<feature type="transmembrane region" description="Helical" evidence="1">
    <location>
        <begin position="130"/>
        <end position="154"/>
    </location>
</feature>
<keyword evidence="3" id="KW-1185">Reference proteome</keyword>
<keyword evidence="1" id="KW-0472">Membrane</keyword>
<keyword evidence="1" id="KW-0812">Transmembrane</keyword>
<dbReference type="AlphaFoldDB" id="A0A1G9R5U4"/>
<dbReference type="GeneID" id="40829141"/>
<evidence type="ECO:0008006" key="4">
    <source>
        <dbReference type="Google" id="ProtNLM"/>
    </source>
</evidence>
<keyword evidence="1" id="KW-1133">Transmembrane helix</keyword>
<dbReference type="OrthoDB" id="3297477at2"/>
<feature type="transmembrane region" description="Helical" evidence="1">
    <location>
        <begin position="197"/>
        <end position="220"/>
    </location>
</feature>
<dbReference type="STRING" id="1196353.SAMN05444921_10510"/>
<reference evidence="3" key="1">
    <citation type="submission" date="2016-10" db="EMBL/GenBank/DDBJ databases">
        <authorList>
            <person name="Varghese N."/>
            <person name="Submissions S."/>
        </authorList>
    </citation>
    <scope>NUCLEOTIDE SEQUENCE [LARGE SCALE GENOMIC DNA]</scope>
    <source>
        <strain evidence="3">CGMCC 4.7042</strain>
    </source>
</reference>